<evidence type="ECO:0000313" key="2">
    <source>
        <dbReference type="Proteomes" id="UP000663144"/>
    </source>
</evidence>
<proteinExistence type="predicted"/>
<dbReference type="RefSeq" id="YP_010670476.1">
    <property type="nucleotide sequence ID" value="NC_070964.1"/>
</dbReference>
<dbReference type="KEGG" id="vg:77946681"/>
<dbReference type="InterPro" id="IPR010667">
    <property type="entry name" value="Phage_T4_Gp19"/>
</dbReference>
<evidence type="ECO:0000313" key="1">
    <source>
        <dbReference type="EMBL" id="QPB07985.1"/>
    </source>
</evidence>
<name>A0A873WIZ8_9CAUD</name>
<keyword evidence="2" id="KW-1185">Reference proteome</keyword>
<reference evidence="1" key="1">
    <citation type="submission" date="2020-10" db="EMBL/GenBank/DDBJ databases">
        <title>The Isolation and Genome Sequence of a Novel Cyanophage S-H38 from the Yellow Sea, China.</title>
        <authorList>
            <person name="Jiang T."/>
        </authorList>
    </citation>
    <scope>NUCLEOTIDE SEQUENCE</scope>
</reference>
<sequence length="215" mass="24207">MALSPGQSRGTITNFMGGVQQDFARPNLFQVDIDFPGNLGDRIGLSNGADLQKLGTLTVKATTLPASTIGVVEVPFRGRMLKIAGDRTFEPWSFTIQNDTFHQLRTAFLQWMEAIQIHEENATRIEWGSGASVPNYLNYMANMRVSQLDRRGNVIQTYLMADCWPSNVSAIDLDFGSNDAIEEFTVEWQVQYWYLAGQDLQHDVNPDKPNPIYQI</sequence>
<dbReference type="Pfam" id="PF06841">
    <property type="entry name" value="Phage_T4_gp19"/>
    <property type="match status" value="1"/>
</dbReference>
<dbReference type="GeneID" id="77946681"/>
<protein>
    <submittedName>
        <fullName evidence="1">Tail tube monomer protein</fullName>
    </submittedName>
</protein>
<accession>A0A873WIZ8</accession>
<organism evidence="1 2">
    <name type="scientific">Synechococcus phage S-H38</name>
    <dbReference type="NCBI Taxonomy" id="2783673"/>
    <lineage>
        <taxon>Viruses</taxon>
        <taxon>Duplodnaviria</taxon>
        <taxon>Heunggongvirae</taxon>
        <taxon>Uroviricota</taxon>
        <taxon>Caudoviricetes</taxon>
        <taxon>Pantevenvirales</taxon>
        <taxon>Kyanoviridae</taxon>
        <taxon>Yellowseavirus</taxon>
        <taxon>Yellowseavirus thirtyeight</taxon>
    </lineage>
</organism>
<dbReference type="GO" id="GO:0005198">
    <property type="term" value="F:structural molecule activity"/>
    <property type="evidence" value="ECO:0007669"/>
    <property type="project" value="InterPro"/>
</dbReference>
<dbReference type="EMBL" id="MW117965">
    <property type="protein sequence ID" value="QPB07985.1"/>
    <property type="molecule type" value="Genomic_DNA"/>
</dbReference>
<dbReference type="Proteomes" id="UP000663144">
    <property type="component" value="Segment"/>
</dbReference>